<organism evidence="1">
    <name type="scientific">Brassica campestris</name>
    <name type="common">Field mustard</name>
    <dbReference type="NCBI Taxonomy" id="3711"/>
    <lineage>
        <taxon>Eukaryota</taxon>
        <taxon>Viridiplantae</taxon>
        <taxon>Streptophyta</taxon>
        <taxon>Embryophyta</taxon>
        <taxon>Tracheophyta</taxon>
        <taxon>Spermatophyta</taxon>
        <taxon>Magnoliopsida</taxon>
        <taxon>eudicotyledons</taxon>
        <taxon>Gunneridae</taxon>
        <taxon>Pentapetalae</taxon>
        <taxon>rosids</taxon>
        <taxon>malvids</taxon>
        <taxon>Brassicales</taxon>
        <taxon>Brassicaceae</taxon>
        <taxon>Brassiceae</taxon>
        <taxon>Brassica</taxon>
    </lineage>
</organism>
<reference evidence="1" key="1">
    <citation type="submission" date="2018-11" db="EMBL/GenBank/DDBJ databases">
        <authorList>
            <consortium name="Genoscope - CEA"/>
            <person name="William W."/>
        </authorList>
    </citation>
    <scope>NUCLEOTIDE SEQUENCE</scope>
</reference>
<gene>
    <name evidence="1" type="ORF">BRAA09T39288Z</name>
</gene>
<accession>A0A3P5Y2S6</accession>
<sequence length="83" mass="9344">MCAAYSESIRPIDELLEASEIPPHVEAYKCFLPDVKRGAGRAVKRRYECFGEQATAQKKNARKQACSRCHRSGHNRVSCDFGI</sequence>
<dbReference type="EMBL" id="LR031568">
    <property type="protein sequence ID" value="VDC61677.1"/>
    <property type="molecule type" value="Genomic_DNA"/>
</dbReference>
<proteinExistence type="predicted"/>
<name>A0A3P5Y2S6_BRACM</name>
<dbReference type="AlphaFoldDB" id="A0A3P5Y2S6"/>
<protein>
    <submittedName>
        <fullName evidence="1">Uncharacterized protein</fullName>
    </submittedName>
</protein>
<evidence type="ECO:0000313" key="1">
    <source>
        <dbReference type="EMBL" id="VDC61677.1"/>
    </source>
</evidence>